<dbReference type="AlphaFoldDB" id="A0AAN7T3A9"/>
<gene>
    <name evidence="2" type="ORF">LTR05_002891</name>
</gene>
<keyword evidence="3" id="KW-1185">Reference proteome</keyword>
<dbReference type="InterPro" id="IPR024761">
    <property type="entry name" value="TFIIIC_delta_N"/>
</dbReference>
<evidence type="ECO:0000259" key="1">
    <source>
        <dbReference type="Pfam" id="PF12657"/>
    </source>
</evidence>
<evidence type="ECO:0000313" key="2">
    <source>
        <dbReference type="EMBL" id="KAK5088671.1"/>
    </source>
</evidence>
<proteinExistence type="predicted"/>
<name>A0AAN7T3A9_9EURO</name>
<sequence length="470" mass="52632">MSKDAEPWSTSALRVDQFTYDEWPEQPLATVEDFSVGEEQSDSVAVSALWSSSGVGMHRRCVLGVLTSNLLFSIWETNGFDRGWRRTYILNHLPRIESASTQSASLPKRWRIRAFAWSATLKKSEEDRWGEQFLIVADDDDNLTLLSVRKARRGQYGTWEVHAICTTSLKSSDRTSAGRVVPKSLHSQITRGSSIERLEMHDWNIATSGHRPDNERLIATARITYRTSNSHTPSSVSVTLTCSQGHIDGTFGPSSHDTDSAMTSSLAGIDVAAQRLKKEPQWRQALDDCCDAYRKTYELNVSRYRLWTLAIDPAGMYEVACVTLHPVEAFEYTSAIQEKTRLIFTRRNSANLPSTTQQNLKDVDQVLASSLQVVTKCGGDPNCLSTDIDRTMIQLFYTAAGYSSQYEDERVLLREMLEFQPNADVGVIGSDAQNVRAGHLKILFGMQQAVSESAQAWTTTNPKRRIKTIG</sequence>
<feature type="domain" description="Transcription factor IIIC 90kDa subunit N-terminal" evidence="1">
    <location>
        <begin position="3"/>
        <end position="219"/>
    </location>
</feature>
<organism evidence="2 3">
    <name type="scientific">Lithohypha guttulata</name>
    <dbReference type="NCBI Taxonomy" id="1690604"/>
    <lineage>
        <taxon>Eukaryota</taxon>
        <taxon>Fungi</taxon>
        <taxon>Dikarya</taxon>
        <taxon>Ascomycota</taxon>
        <taxon>Pezizomycotina</taxon>
        <taxon>Eurotiomycetes</taxon>
        <taxon>Chaetothyriomycetidae</taxon>
        <taxon>Chaetothyriales</taxon>
        <taxon>Trichomeriaceae</taxon>
        <taxon>Lithohypha</taxon>
    </lineage>
</organism>
<dbReference type="EMBL" id="JAVRRJ010000002">
    <property type="protein sequence ID" value="KAK5088671.1"/>
    <property type="molecule type" value="Genomic_DNA"/>
</dbReference>
<reference evidence="2 3" key="1">
    <citation type="submission" date="2023-08" db="EMBL/GenBank/DDBJ databases">
        <title>Black Yeasts Isolated from many extreme environments.</title>
        <authorList>
            <person name="Coleine C."/>
            <person name="Stajich J.E."/>
            <person name="Selbmann L."/>
        </authorList>
    </citation>
    <scope>NUCLEOTIDE SEQUENCE [LARGE SCALE GENOMIC DNA]</scope>
    <source>
        <strain evidence="2 3">CCFEE 5910</strain>
    </source>
</reference>
<protein>
    <recommendedName>
        <fullName evidence="1">Transcription factor IIIC 90kDa subunit N-terminal domain-containing protein</fullName>
    </recommendedName>
</protein>
<accession>A0AAN7T3A9</accession>
<evidence type="ECO:0000313" key="3">
    <source>
        <dbReference type="Proteomes" id="UP001309876"/>
    </source>
</evidence>
<dbReference type="Proteomes" id="UP001309876">
    <property type="component" value="Unassembled WGS sequence"/>
</dbReference>
<dbReference type="Pfam" id="PF12657">
    <property type="entry name" value="TFIIIC_delta"/>
    <property type="match status" value="1"/>
</dbReference>
<comment type="caution">
    <text evidence="2">The sequence shown here is derived from an EMBL/GenBank/DDBJ whole genome shotgun (WGS) entry which is preliminary data.</text>
</comment>